<comment type="caution">
    <text evidence="1">The sequence shown here is derived from an EMBL/GenBank/DDBJ whole genome shotgun (WGS) entry which is preliminary data.</text>
</comment>
<evidence type="ECO:0000313" key="2">
    <source>
        <dbReference type="Proteomes" id="UP000053039"/>
    </source>
</evidence>
<evidence type="ECO:0000313" key="1">
    <source>
        <dbReference type="EMBL" id="KUM85211.1"/>
    </source>
</evidence>
<sequence length="121" mass="12893">MLIVDDEPALDEVLSVAVAVAVAFTFTEAGRRPCPALDCPALDGRSAPRTARDALEHRLDGPEAGAYDSVQVLGDLVMGEDTREVRRAGVPVRLTAKEHDRLGPLLAHPCPDAIRAAEDGR</sequence>
<organism evidence="1 2">
    <name type="scientific">Streptomyces pseudovenezuelae</name>
    <dbReference type="NCBI Taxonomy" id="67350"/>
    <lineage>
        <taxon>Bacteria</taxon>
        <taxon>Bacillati</taxon>
        <taxon>Actinomycetota</taxon>
        <taxon>Actinomycetes</taxon>
        <taxon>Kitasatosporales</taxon>
        <taxon>Streptomycetaceae</taxon>
        <taxon>Streptomyces</taxon>
        <taxon>Streptomyces aurantiacus group</taxon>
    </lineage>
</organism>
<dbReference type="AlphaFoldDB" id="A0A101N288"/>
<reference evidence="1 2" key="1">
    <citation type="submission" date="2015-10" db="EMBL/GenBank/DDBJ databases">
        <title>Draft genome sequence of Streptomyces pseudovenezuelae DSM 40212, type strain for the species Streptomyces pseudovenezuelae.</title>
        <authorList>
            <person name="Ruckert C."/>
            <person name="Winkler A."/>
            <person name="Kalinowski J."/>
            <person name="Kampfer P."/>
            <person name="Glaeser S."/>
        </authorList>
    </citation>
    <scope>NUCLEOTIDE SEQUENCE [LARGE SCALE GENOMIC DNA]</scope>
    <source>
        <strain evidence="1 2">DSM 40212</strain>
    </source>
</reference>
<accession>A0A101N288</accession>
<dbReference type="EMBL" id="LMWM01000029">
    <property type="protein sequence ID" value="KUM85211.1"/>
    <property type="molecule type" value="Genomic_DNA"/>
</dbReference>
<gene>
    <name evidence="1" type="ORF">AQI94_25360</name>
</gene>
<name>A0A101N288_9ACTN</name>
<protein>
    <submittedName>
        <fullName evidence="1">Uncharacterized protein</fullName>
    </submittedName>
</protein>
<proteinExistence type="predicted"/>
<dbReference type="Proteomes" id="UP000053039">
    <property type="component" value="Unassembled WGS sequence"/>
</dbReference>